<proteinExistence type="predicted"/>
<evidence type="ECO:0000313" key="4">
    <source>
        <dbReference type="Proteomes" id="UP000051952"/>
    </source>
</evidence>
<dbReference type="VEuPathDB" id="TriTrypDB:BSAL_79730"/>
<feature type="region of interest" description="Disordered" evidence="1">
    <location>
        <begin position="133"/>
        <end position="184"/>
    </location>
</feature>
<gene>
    <name evidence="3" type="ORF">BSAL_79730</name>
</gene>
<feature type="region of interest" description="Disordered" evidence="1">
    <location>
        <begin position="1"/>
        <end position="69"/>
    </location>
</feature>
<reference evidence="4" key="1">
    <citation type="submission" date="2015-09" db="EMBL/GenBank/DDBJ databases">
        <authorList>
            <consortium name="Pathogen Informatics"/>
        </authorList>
    </citation>
    <scope>NUCLEOTIDE SEQUENCE [LARGE SCALE GENOMIC DNA]</scope>
    <source>
        <strain evidence="4">Lake Konstanz</strain>
    </source>
</reference>
<feature type="transmembrane region" description="Helical" evidence="2">
    <location>
        <begin position="333"/>
        <end position="353"/>
    </location>
</feature>
<dbReference type="Proteomes" id="UP000051952">
    <property type="component" value="Unassembled WGS sequence"/>
</dbReference>
<keyword evidence="2" id="KW-1133">Transmembrane helix</keyword>
<protein>
    <submittedName>
        <fullName evidence="3">Transmembrane protein, putative</fullName>
    </submittedName>
</protein>
<evidence type="ECO:0000256" key="1">
    <source>
        <dbReference type="SAM" id="MobiDB-lite"/>
    </source>
</evidence>
<feature type="compositionally biased region" description="Polar residues" evidence="1">
    <location>
        <begin position="40"/>
        <end position="63"/>
    </location>
</feature>
<dbReference type="EMBL" id="CYKH01000824">
    <property type="protein sequence ID" value="CUG46101.1"/>
    <property type="molecule type" value="Genomic_DNA"/>
</dbReference>
<feature type="transmembrane region" description="Helical" evidence="2">
    <location>
        <begin position="297"/>
        <end position="326"/>
    </location>
</feature>
<feature type="compositionally biased region" description="Acidic residues" evidence="1">
    <location>
        <begin position="7"/>
        <end position="24"/>
    </location>
</feature>
<keyword evidence="2" id="KW-0472">Membrane</keyword>
<accession>A0A0S4J6Q9</accession>
<dbReference type="AlphaFoldDB" id="A0A0S4J6Q9"/>
<keyword evidence="4" id="KW-1185">Reference proteome</keyword>
<name>A0A0S4J6Q9_BODSA</name>
<keyword evidence="2 3" id="KW-0812">Transmembrane</keyword>
<evidence type="ECO:0000256" key="2">
    <source>
        <dbReference type="SAM" id="Phobius"/>
    </source>
</evidence>
<organism evidence="3 4">
    <name type="scientific">Bodo saltans</name>
    <name type="common">Flagellated protozoan</name>
    <dbReference type="NCBI Taxonomy" id="75058"/>
    <lineage>
        <taxon>Eukaryota</taxon>
        <taxon>Discoba</taxon>
        <taxon>Euglenozoa</taxon>
        <taxon>Kinetoplastea</taxon>
        <taxon>Metakinetoplastina</taxon>
        <taxon>Eubodonida</taxon>
        <taxon>Bodonidae</taxon>
        <taxon>Bodo</taxon>
    </lineage>
</organism>
<sequence length="406" mass="43379">MSMNDFSDAEMESDVEIVFEEEEAQPTQQPGWSGADATLHATSDPSSLAFGTNSGDATVQQASDDGAEGAAILRRNRAGTSSKVQTQQQPADRRRYVLAYAAPATPAVTTEVAPVAEASTQLPFLVVVASPVESTPPHHHNSSHAPPPLQLQNSNAIGPSSPPTDTTLPPHHHHHQRHDEDDAATTAALTPSLVRAYGRMASCDPTVFHTAAPPTYQEYIAAEANGPVYGIPVLFAPAAQPPQQLRGAPPAPGQQQFDTPGPVDHGDLIAVPPEHAQYELLVKARRLTVIYCIADTVVVGLLMTVVVWLGALAIFPICGCIGAYWIKLRLLAVYLAYFPLAIAARAYVGYVTITSSEQTDQGQVFLVIMCVLGGLAEMYIAFAVVRCRRYMVAADDDQIAALRPTC</sequence>
<feature type="transmembrane region" description="Helical" evidence="2">
    <location>
        <begin position="365"/>
        <end position="385"/>
    </location>
</feature>
<evidence type="ECO:0000313" key="3">
    <source>
        <dbReference type="EMBL" id="CUG46101.1"/>
    </source>
</evidence>